<keyword evidence="11" id="KW-1185">Reference proteome</keyword>
<evidence type="ECO:0000256" key="3">
    <source>
        <dbReference type="ARBA" id="ARBA00022679"/>
    </source>
</evidence>
<evidence type="ECO:0000256" key="1">
    <source>
        <dbReference type="ARBA" id="ARBA00012513"/>
    </source>
</evidence>
<dbReference type="PANTHER" id="PTHR45998">
    <property type="entry name" value="SERINE/THREONINE-PROTEIN KINASE 16"/>
    <property type="match status" value="1"/>
</dbReference>
<dbReference type="PANTHER" id="PTHR45998:SF2">
    <property type="entry name" value="SERINE_THREONINE-PROTEIN KINASE 16"/>
    <property type="match status" value="1"/>
</dbReference>
<dbReference type="Proteomes" id="UP001152747">
    <property type="component" value="Unassembled WGS sequence"/>
</dbReference>
<dbReference type="Pfam" id="PF00069">
    <property type="entry name" value="Pkinase"/>
    <property type="match status" value="1"/>
</dbReference>
<gene>
    <name evidence="10" type="ORF">CAMP_LOCUS6911</name>
</gene>
<dbReference type="PROSITE" id="PS50011">
    <property type="entry name" value="PROTEIN_KINASE_DOM"/>
    <property type="match status" value="1"/>
</dbReference>
<dbReference type="InterPro" id="IPR000719">
    <property type="entry name" value="Prot_kinase_dom"/>
</dbReference>
<dbReference type="InterPro" id="IPR008271">
    <property type="entry name" value="Ser/Thr_kinase_AS"/>
</dbReference>
<evidence type="ECO:0000256" key="6">
    <source>
        <dbReference type="ARBA" id="ARBA00022840"/>
    </source>
</evidence>
<comment type="caution">
    <text evidence="10">The sequence shown here is derived from an EMBL/GenBank/DDBJ whole genome shotgun (WGS) entry which is preliminary data.</text>
</comment>
<dbReference type="GO" id="GO:0004674">
    <property type="term" value="F:protein serine/threonine kinase activity"/>
    <property type="evidence" value="ECO:0007669"/>
    <property type="project" value="UniProtKB-KW"/>
</dbReference>
<sequence length="300" mass="33943">MGCVLSQVDIAGQGLRIKIVKEIAKGGFGEVLLGEDVDGGDKYAIKKILANSDEDEMRIENEAKLHRLFENSETIVQLIAHIQNPPKIENYLIFPFFPHGTIHDELEKRKEKGLYLEEEQILRYFESACRATQEIHSKEYAHRDLKTANFLISMDRRTLVLTDFGSAARVPISIENSKDHNRLIDESAELCSMPYRAPELFSCDIGTQITNSIDIWSLGCCLYAFLYFQSPFDSIYEKGGSIALATQSPHKIEYSGKFSEKLIGLIKSMLVSPPEDRPKIEEILEKTRNLGKELINAVNV</sequence>
<comment type="catalytic activity">
    <reaction evidence="7">
        <text>L-threonyl-[protein] + ATP = O-phospho-L-threonyl-[protein] + ADP + H(+)</text>
        <dbReference type="Rhea" id="RHEA:46608"/>
        <dbReference type="Rhea" id="RHEA-COMP:11060"/>
        <dbReference type="Rhea" id="RHEA-COMP:11605"/>
        <dbReference type="ChEBI" id="CHEBI:15378"/>
        <dbReference type="ChEBI" id="CHEBI:30013"/>
        <dbReference type="ChEBI" id="CHEBI:30616"/>
        <dbReference type="ChEBI" id="CHEBI:61977"/>
        <dbReference type="ChEBI" id="CHEBI:456216"/>
        <dbReference type="EC" id="2.7.11.1"/>
    </reaction>
</comment>
<dbReference type="InterPro" id="IPR052239">
    <property type="entry name" value="Ser/Thr-specific_kinases"/>
</dbReference>
<accession>A0A9P1IFA4</accession>
<evidence type="ECO:0000313" key="11">
    <source>
        <dbReference type="Proteomes" id="UP001152747"/>
    </source>
</evidence>
<dbReference type="GO" id="GO:0005524">
    <property type="term" value="F:ATP binding"/>
    <property type="evidence" value="ECO:0007669"/>
    <property type="project" value="UniProtKB-KW"/>
</dbReference>
<dbReference type="EMBL" id="CANHGI010000003">
    <property type="protein sequence ID" value="CAI5444274.1"/>
    <property type="molecule type" value="Genomic_DNA"/>
</dbReference>
<dbReference type="SMART" id="SM00220">
    <property type="entry name" value="S_TKc"/>
    <property type="match status" value="1"/>
</dbReference>
<keyword evidence="5" id="KW-0418">Kinase</keyword>
<dbReference type="SUPFAM" id="SSF56112">
    <property type="entry name" value="Protein kinase-like (PK-like)"/>
    <property type="match status" value="1"/>
</dbReference>
<comment type="catalytic activity">
    <reaction evidence="8">
        <text>L-seryl-[protein] + ATP = O-phospho-L-seryl-[protein] + ADP + H(+)</text>
        <dbReference type="Rhea" id="RHEA:17989"/>
        <dbReference type="Rhea" id="RHEA-COMP:9863"/>
        <dbReference type="Rhea" id="RHEA-COMP:11604"/>
        <dbReference type="ChEBI" id="CHEBI:15378"/>
        <dbReference type="ChEBI" id="CHEBI:29999"/>
        <dbReference type="ChEBI" id="CHEBI:30616"/>
        <dbReference type="ChEBI" id="CHEBI:83421"/>
        <dbReference type="ChEBI" id="CHEBI:456216"/>
        <dbReference type="EC" id="2.7.11.1"/>
    </reaction>
</comment>
<evidence type="ECO:0000256" key="4">
    <source>
        <dbReference type="ARBA" id="ARBA00022741"/>
    </source>
</evidence>
<dbReference type="AlphaFoldDB" id="A0A9P1IFA4"/>
<evidence type="ECO:0000256" key="7">
    <source>
        <dbReference type="ARBA" id="ARBA00047899"/>
    </source>
</evidence>
<proteinExistence type="predicted"/>
<keyword evidence="6" id="KW-0067">ATP-binding</keyword>
<dbReference type="Gene3D" id="1.10.510.10">
    <property type="entry name" value="Transferase(Phosphotransferase) domain 1"/>
    <property type="match status" value="1"/>
</dbReference>
<keyword evidence="3" id="KW-0808">Transferase</keyword>
<evidence type="ECO:0000256" key="8">
    <source>
        <dbReference type="ARBA" id="ARBA00048679"/>
    </source>
</evidence>
<keyword evidence="4" id="KW-0547">Nucleotide-binding</keyword>
<dbReference type="GO" id="GO:0005794">
    <property type="term" value="C:Golgi apparatus"/>
    <property type="evidence" value="ECO:0007669"/>
    <property type="project" value="TreeGrafter"/>
</dbReference>
<reference evidence="10" key="1">
    <citation type="submission" date="2022-11" db="EMBL/GenBank/DDBJ databases">
        <authorList>
            <person name="Kikuchi T."/>
        </authorList>
    </citation>
    <scope>NUCLEOTIDE SEQUENCE</scope>
    <source>
        <strain evidence="10">PS1010</strain>
    </source>
</reference>
<dbReference type="OrthoDB" id="248923at2759"/>
<protein>
    <recommendedName>
        <fullName evidence="1">non-specific serine/threonine protein kinase</fullName>
        <ecNumber evidence="1">2.7.11.1</ecNumber>
    </recommendedName>
</protein>
<evidence type="ECO:0000256" key="5">
    <source>
        <dbReference type="ARBA" id="ARBA00022777"/>
    </source>
</evidence>
<dbReference type="InterPro" id="IPR011009">
    <property type="entry name" value="Kinase-like_dom_sf"/>
</dbReference>
<dbReference type="EC" id="2.7.11.1" evidence="1"/>
<name>A0A9P1IFA4_9PELO</name>
<keyword evidence="2" id="KW-0723">Serine/threonine-protein kinase</keyword>
<dbReference type="PROSITE" id="PS00108">
    <property type="entry name" value="PROTEIN_KINASE_ST"/>
    <property type="match status" value="1"/>
</dbReference>
<evidence type="ECO:0000313" key="10">
    <source>
        <dbReference type="EMBL" id="CAI5444274.1"/>
    </source>
</evidence>
<evidence type="ECO:0000256" key="2">
    <source>
        <dbReference type="ARBA" id="ARBA00022527"/>
    </source>
</evidence>
<organism evidence="10 11">
    <name type="scientific">Caenorhabditis angaria</name>
    <dbReference type="NCBI Taxonomy" id="860376"/>
    <lineage>
        <taxon>Eukaryota</taxon>
        <taxon>Metazoa</taxon>
        <taxon>Ecdysozoa</taxon>
        <taxon>Nematoda</taxon>
        <taxon>Chromadorea</taxon>
        <taxon>Rhabditida</taxon>
        <taxon>Rhabditina</taxon>
        <taxon>Rhabditomorpha</taxon>
        <taxon>Rhabditoidea</taxon>
        <taxon>Rhabditidae</taxon>
        <taxon>Peloderinae</taxon>
        <taxon>Caenorhabditis</taxon>
    </lineage>
</organism>
<evidence type="ECO:0000259" key="9">
    <source>
        <dbReference type="PROSITE" id="PS50011"/>
    </source>
</evidence>
<feature type="domain" description="Protein kinase" evidence="9">
    <location>
        <begin position="17"/>
        <end position="295"/>
    </location>
</feature>